<dbReference type="InterPro" id="IPR036388">
    <property type="entry name" value="WH-like_DNA-bd_sf"/>
</dbReference>
<evidence type="ECO:0000313" key="6">
    <source>
        <dbReference type="Proteomes" id="UP000317209"/>
    </source>
</evidence>
<dbReference type="Proteomes" id="UP000317209">
    <property type="component" value="Unassembled WGS sequence"/>
</dbReference>
<dbReference type="InterPro" id="IPR002577">
    <property type="entry name" value="HTH_HxlR"/>
</dbReference>
<keyword evidence="2" id="KW-0238">DNA-binding</keyword>
<protein>
    <submittedName>
        <fullName evidence="5">HxlR family transcriptional regulator</fullName>
    </submittedName>
</protein>
<dbReference type="GO" id="GO:0003677">
    <property type="term" value="F:DNA binding"/>
    <property type="evidence" value="ECO:0007669"/>
    <property type="project" value="UniProtKB-KW"/>
</dbReference>
<proteinExistence type="predicted"/>
<comment type="caution">
    <text evidence="5">The sequence shown here is derived from an EMBL/GenBank/DDBJ whole genome shotgun (WGS) entry which is preliminary data.</text>
</comment>
<dbReference type="InterPro" id="IPR011991">
    <property type="entry name" value="ArsR-like_HTH"/>
</dbReference>
<name>A0A543BMS0_9MICO</name>
<dbReference type="Pfam" id="PF01638">
    <property type="entry name" value="HxlR"/>
    <property type="match status" value="1"/>
</dbReference>
<feature type="domain" description="HTH hxlR-type" evidence="4">
    <location>
        <begin position="12"/>
        <end position="110"/>
    </location>
</feature>
<dbReference type="EMBL" id="VFOX01000001">
    <property type="protein sequence ID" value="TQL86139.1"/>
    <property type="molecule type" value="Genomic_DNA"/>
</dbReference>
<dbReference type="PANTHER" id="PTHR33204">
    <property type="entry name" value="TRANSCRIPTIONAL REGULATOR, MARR FAMILY"/>
    <property type="match status" value="1"/>
</dbReference>
<dbReference type="CDD" id="cd00090">
    <property type="entry name" value="HTH_ARSR"/>
    <property type="match status" value="1"/>
</dbReference>
<dbReference type="PROSITE" id="PS51118">
    <property type="entry name" value="HTH_HXLR"/>
    <property type="match status" value="1"/>
</dbReference>
<organism evidence="5 6">
    <name type="scientific">Microbacterium saperdae</name>
    <dbReference type="NCBI Taxonomy" id="69368"/>
    <lineage>
        <taxon>Bacteria</taxon>
        <taxon>Bacillati</taxon>
        <taxon>Actinomycetota</taxon>
        <taxon>Actinomycetes</taxon>
        <taxon>Micrococcales</taxon>
        <taxon>Microbacteriaceae</taxon>
        <taxon>Microbacterium</taxon>
    </lineage>
</organism>
<dbReference type="OrthoDB" id="9792527at2"/>
<reference evidence="5 6" key="1">
    <citation type="submission" date="2019-06" db="EMBL/GenBank/DDBJ databases">
        <title>Sequencing the genomes of 1000 actinobacteria strains.</title>
        <authorList>
            <person name="Klenk H.-P."/>
        </authorList>
    </citation>
    <scope>NUCLEOTIDE SEQUENCE [LARGE SCALE GENOMIC DNA]</scope>
    <source>
        <strain evidence="5 6">DSM 20169</strain>
    </source>
</reference>
<dbReference type="InterPro" id="IPR036390">
    <property type="entry name" value="WH_DNA-bd_sf"/>
</dbReference>
<dbReference type="Gene3D" id="1.10.10.10">
    <property type="entry name" value="Winged helix-like DNA-binding domain superfamily/Winged helix DNA-binding domain"/>
    <property type="match status" value="1"/>
</dbReference>
<keyword evidence="1" id="KW-0805">Transcription regulation</keyword>
<evidence type="ECO:0000256" key="1">
    <source>
        <dbReference type="ARBA" id="ARBA00023015"/>
    </source>
</evidence>
<evidence type="ECO:0000256" key="2">
    <source>
        <dbReference type="ARBA" id="ARBA00023125"/>
    </source>
</evidence>
<accession>A0A543BMS0</accession>
<keyword evidence="6" id="KW-1185">Reference proteome</keyword>
<sequence>MPLRSDWSAEFCPVRRSLDVLGDPWVLLIIRDVLHGHGRFDALRDNLQISEPVLSRRLAAMVEAGLLMRVDYLDGARTRQGYAATEAAADLLPILQQLAVWGERHTPMPEGGAHMAMVHETCGQETTDGGVCSSCGERLTPEQMTWVKPWKNIRDRLQPAGTLR</sequence>
<evidence type="ECO:0000259" key="4">
    <source>
        <dbReference type="PROSITE" id="PS51118"/>
    </source>
</evidence>
<gene>
    <name evidence="5" type="ORF">FB560_1782</name>
</gene>
<dbReference type="RefSeq" id="WP_141872021.1">
    <property type="nucleotide sequence ID" value="NZ_VFOX01000001.1"/>
</dbReference>
<evidence type="ECO:0000256" key="3">
    <source>
        <dbReference type="ARBA" id="ARBA00023163"/>
    </source>
</evidence>
<dbReference type="SUPFAM" id="SSF46785">
    <property type="entry name" value="Winged helix' DNA-binding domain"/>
    <property type="match status" value="1"/>
</dbReference>
<keyword evidence="3" id="KW-0804">Transcription</keyword>
<evidence type="ECO:0000313" key="5">
    <source>
        <dbReference type="EMBL" id="TQL86139.1"/>
    </source>
</evidence>
<dbReference type="AlphaFoldDB" id="A0A543BMS0"/>
<dbReference type="PANTHER" id="PTHR33204:SF18">
    <property type="entry name" value="TRANSCRIPTIONAL REGULATORY PROTEIN"/>
    <property type="match status" value="1"/>
</dbReference>